<dbReference type="GO" id="GO:0051603">
    <property type="term" value="P:proteolysis involved in protein catabolic process"/>
    <property type="evidence" value="ECO:0007669"/>
    <property type="project" value="TreeGrafter"/>
</dbReference>
<dbReference type="STRING" id="1827387.A4S15_07640"/>
<feature type="domain" description="LysM" evidence="8">
    <location>
        <begin position="436"/>
        <end position="483"/>
    </location>
</feature>
<feature type="chain" id="PRO_5013252902" description="LysM domain-containing protein" evidence="7">
    <location>
        <begin position="25"/>
        <end position="486"/>
    </location>
</feature>
<gene>
    <name evidence="9" type="ORF">A4S15_07640</name>
</gene>
<evidence type="ECO:0000259" key="8">
    <source>
        <dbReference type="PROSITE" id="PS51782"/>
    </source>
</evidence>
<evidence type="ECO:0000256" key="1">
    <source>
        <dbReference type="ARBA" id="ARBA00001947"/>
    </source>
</evidence>
<evidence type="ECO:0000256" key="4">
    <source>
        <dbReference type="ARBA" id="ARBA00022801"/>
    </source>
</evidence>
<dbReference type="CDD" id="cd07324">
    <property type="entry name" value="M48C_Oma1-like"/>
    <property type="match status" value="1"/>
</dbReference>
<evidence type="ECO:0000256" key="7">
    <source>
        <dbReference type="SAM" id="SignalP"/>
    </source>
</evidence>
<keyword evidence="4" id="KW-0378">Hydrolase</keyword>
<dbReference type="Proteomes" id="UP000192872">
    <property type="component" value="Unassembled WGS sequence"/>
</dbReference>
<organism evidence="9 10">
    <name type="scientific">Candidatus Raskinella chloraquaticus</name>
    <dbReference type="NCBI Taxonomy" id="1951219"/>
    <lineage>
        <taxon>Bacteria</taxon>
        <taxon>Pseudomonadati</taxon>
        <taxon>Pseudomonadota</taxon>
        <taxon>Alphaproteobacteria</taxon>
        <taxon>Hyphomicrobiales</taxon>
        <taxon>Phreatobacteraceae</taxon>
        <taxon>Candidatus Raskinella</taxon>
    </lineage>
</organism>
<keyword evidence="6" id="KW-0482">Metalloprotease</keyword>
<dbReference type="GO" id="GO:0004222">
    <property type="term" value="F:metalloendopeptidase activity"/>
    <property type="evidence" value="ECO:0007669"/>
    <property type="project" value="InterPro"/>
</dbReference>
<evidence type="ECO:0000313" key="9">
    <source>
        <dbReference type="EMBL" id="OQW52682.1"/>
    </source>
</evidence>
<dbReference type="AlphaFoldDB" id="A0A1W9HZE9"/>
<dbReference type="PANTHER" id="PTHR22726">
    <property type="entry name" value="METALLOENDOPEPTIDASE OMA1"/>
    <property type="match status" value="1"/>
</dbReference>
<sequence length="486" mass="52512">MAGRIRWCGLALAAGLLSSCVAFGPAQNSPAEVTAVPLPTPAPRAETAKKRVPAQVERNFGGAYDSPDIERRLATIVQRLVPVSERPDLRYSVTILNAPTINAFALPDGQLFVTRGLVALANDEAEIAAVLAHEMSHVIARHATQRVEAAQKTLLGSRVLSIVTGDRALGQQALVSGALSLASFSRQQEIEADQIGIRNIYRAGFDPYGASRLLQDMDRFAAFRASLPGQQGDEDNENGFLSTHPSTPERLSLAVAAARQIGGPDIANRENDSYVRALEGVLYGDDPNSGLVRGRRFLHPAFGFAFEAPSGFVLENSPRAVIGVSTDGRALRFDTIRVQPLTSLTESLQASATPELTIDNIERLTINGNEAATALGASPGWIFRFVLVRLGNDVYRFIFATRQMTPQIDAEFTASAASFRRLSPLEKSTIRPLRVRIVTVGPLDSVESLAERMVDSPKPVDQFLALNGLDRGQKLRLGMPVKIIAE</sequence>
<comment type="caution">
    <text evidence="9">The sequence shown here is derived from an EMBL/GenBank/DDBJ whole genome shotgun (WGS) entry which is preliminary data.</text>
</comment>
<evidence type="ECO:0000313" key="10">
    <source>
        <dbReference type="Proteomes" id="UP000192872"/>
    </source>
</evidence>
<dbReference type="GO" id="GO:0016020">
    <property type="term" value="C:membrane"/>
    <property type="evidence" value="ECO:0007669"/>
    <property type="project" value="TreeGrafter"/>
</dbReference>
<keyword evidence="5" id="KW-0862">Zinc</keyword>
<dbReference type="InterPro" id="IPR051156">
    <property type="entry name" value="Mito/Outer_Membr_Metalloprot"/>
</dbReference>
<dbReference type="InterPro" id="IPR001915">
    <property type="entry name" value="Peptidase_M48"/>
</dbReference>
<name>A0A1W9HZE9_9HYPH</name>
<dbReference type="EMBL" id="LWDL01000012">
    <property type="protein sequence ID" value="OQW52682.1"/>
    <property type="molecule type" value="Genomic_DNA"/>
</dbReference>
<dbReference type="RefSeq" id="WP_376803019.1">
    <property type="nucleotide sequence ID" value="NZ_DBNB01000037.1"/>
</dbReference>
<dbReference type="PROSITE" id="PS51257">
    <property type="entry name" value="PROKAR_LIPOPROTEIN"/>
    <property type="match status" value="1"/>
</dbReference>
<dbReference type="Pfam" id="PF01435">
    <property type="entry name" value="Peptidase_M48"/>
    <property type="match status" value="1"/>
</dbReference>
<comment type="cofactor">
    <cofactor evidence="1">
        <name>Zn(2+)</name>
        <dbReference type="ChEBI" id="CHEBI:29105"/>
    </cofactor>
</comment>
<accession>A0A1W9HZE9</accession>
<dbReference type="Gene3D" id="3.30.2010.10">
    <property type="entry name" value="Metalloproteases ('zincins'), catalytic domain"/>
    <property type="match status" value="1"/>
</dbReference>
<keyword evidence="2" id="KW-0645">Protease</keyword>
<evidence type="ECO:0000256" key="6">
    <source>
        <dbReference type="ARBA" id="ARBA00023049"/>
    </source>
</evidence>
<proteinExistence type="predicted"/>
<dbReference type="InterPro" id="IPR018392">
    <property type="entry name" value="LysM"/>
</dbReference>
<evidence type="ECO:0000256" key="3">
    <source>
        <dbReference type="ARBA" id="ARBA00022723"/>
    </source>
</evidence>
<dbReference type="PANTHER" id="PTHR22726:SF1">
    <property type="entry name" value="METALLOENDOPEPTIDASE OMA1, MITOCHONDRIAL"/>
    <property type="match status" value="1"/>
</dbReference>
<evidence type="ECO:0000256" key="5">
    <source>
        <dbReference type="ARBA" id="ARBA00022833"/>
    </source>
</evidence>
<keyword evidence="7" id="KW-0732">Signal</keyword>
<evidence type="ECO:0000256" key="2">
    <source>
        <dbReference type="ARBA" id="ARBA00022670"/>
    </source>
</evidence>
<dbReference type="GO" id="GO:0046872">
    <property type="term" value="F:metal ion binding"/>
    <property type="evidence" value="ECO:0007669"/>
    <property type="project" value="UniProtKB-KW"/>
</dbReference>
<dbReference type="PROSITE" id="PS51782">
    <property type="entry name" value="LYSM"/>
    <property type="match status" value="1"/>
</dbReference>
<keyword evidence="3" id="KW-0479">Metal-binding</keyword>
<protein>
    <recommendedName>
        <fullName evidence="8">LysM domain-containing protein</fullName>
    </recommendedName>
</protein>
<feature type="signal peptide" evidence="7">
    <location>
        <begin position="1"/>
        <end position="24"/>
    </location>
</feature>
<reference evidence="9 10" key="1">
    <citation type="journal article" date="2017" name="Water Res.">
        <title>Comammox in drinking water systems.</title>
        <authorList>
            <person name="Wang Y."/>
            <person name="Ma L."/>
            <person name="Mao Y."/>
            <person name="Jiang X."/>
            <person name="Xia Y."/>
            <person name="Yu K."/>
            <person name="Li B."/>
            <person name="Zhang T."/>
        </authorList>
    </citation>
    <scope>NUCLEOTIDE SEQUENCE [LARGE SCALE GENOMIC DNA]</scope>
    <source>
        <strain evidence="9">SG_bin8</strain>
    </source>
</reference>